<dbReference type="STRING" id="4536.A0A0E0G7D6"/>
<dbReference type="HOGENOM" id="CLU_028506_0_0_1"/>
<dbReference type="eggNOG" id="ENOG502R40B">
    <property type="taxonomic scope" value="Eukaryota"/>
</dbReference>
<dbReference type="OMA" id="IEDANMV"/>
<dbReference type="Gramene" id="ONIVA02G20240.1">
    <property type="protein sequence ID" value="ONIVA02G20240.1"/>
    <property type="gene ID" value="ONIVA02G20240"/>
</dbReference>
<keyword evidence="3" id="KW-1185">Reference proteome</keyword>
<evidence type="ECO:0000313" key="2">
    <source>
        <dbReference type="EnsemblPlants" id="ONIVA02G20240.1"/>
    </source>
</evidence>
<feature type="compositionally biased region" description="Polar residues" evidence="1">
    <location>
        <begin position="431"/>
        <end position="443"/>
    </location>
</feature>
<dbReference type="AlphaFoldDB" id="A0A0E0G7D6"/>
<name>A0A0E0G7D6_ORYNI</name>
<organism evidence="2">
    <name type="scientific">Oryza nivara</name>
    <name type="common">Indian wild rice</name>
    <name type="synonym">Oryza sativa f. spontanea</name>
    <dbReference type="NCBI Taxonomy" id="4536"/>
    <lineage>
        <taxon>Eukaryota</taxon>
        <taxon>Viridiplantae</taxon>
        <taxon>Streptophyta</taxon>
        <taxon>Embryophyta</taxon>
        <taxon>Tracheophyta</taxon>
        <taxon>Spermatophyta</taxon>
        <taxon>Magnoliopsida</taxon>
        <taxon>Liliopsida</taxon>
        <taxon>Poales</taxon>
        <taxon>Poaceae</taxon>
        <taxon>BOP clade</taxon>
        <taxon>Oryzoideae</taxon>
        <taxon>Oryzeae</taxon>
        <taxon>Oryzinae</taxon>
        <taxon>Oryza</taxon>
    </lineage>
</organism>
<reference evidence="2" key="1">
    <citation type="submission" date="2015-04" db="UniProtKB">
        <authorList>
            <consortium name="EnsemblPlants"/>
        </authorList>
    </citation>
    <scope>IDENTIFICATION</scope>
    <source>
        <strain evidence="2">SL10</strain>
    </source>
</reference>
<dbReference type="PANTHER" id="PTHR34835:SF61">
    <property type="entry name" value="OS04G0133200 PROTEIN"/>
    <property type="match status" value="1"/>
</dbReference>
<dbReference type="PANTHER" id="PTHR34835">
    <property type="entry name" value="OS07G0283600 PROTEIN-RELATED"/>
    <property type="match status" value="1"/>
</dbReference>
<protein>
    <recommendedName>
        <fullName evidence="4">Aminotransferase-like plant mobile domain-containing protein</fullName>
    </recommendedName>
</protein>
<dbReference type="Proteomes" id="UP000006591">
    <property type="component" value="Chromosome 2"/>
</dbReference>
<proteinExistence type="predicted"/>
<evidence type="ECO:0000256" key="1">
    <source>
        <dbReference type="SAM" id="MobiDB-lite"/>
    </source>
</evidence>
<feature type="region of interest" description="Disordered" evidence="1">
    <location>
        <begin position="421"/>
        <end position="443"/>
    </location>
</feature>
<sequence length="677" mass="76287">MATMNNTLSAPILRDTHLCSPAAGANVSGGSGSSSVLTRALHAARARKMYQRKQLAGIAVSNSKKTSGIKGKKVVQEKIYTRCTPAILSDLFSDIGDQQKELVRQMGFDGLLSMRLTKLNKQFGAWILCKLDPSSGNLFARSKHEICLTCEDVSLLLGIPCGRKQILPAIKNEVKDVKAYMCEIFEKDSFDGITIATIQRILEKKFTRTMTVYEQIVFKTAFIIFVVTKFLAPQSVNNHISIRYMKALVDVENIHKYNWAEFVLHEIKDAAAALQDKIRHRKSIGYINGCIILPELFYLHNLDFGTDTPGHKNIPRIGVYNDSMIAEFIDRDVILKNRKPFPAYGKMKLRNRHVEKCNLGHPTGATEPPSFDLGITQDIEDANMVACTPGHDISKVVEDSEKAQELKAHTPDQAISKLVQASDEAGEDNAVQKTPFSQSGYRQTKLSSFSPHSLLKETSGARIYMREEYACTKFPPKSKRRIIGGPSDILFDWPKRSIKPSRSVKSPFLSKQHSFVRHDLKALDDLYTYVTSITDEEAVEKIWVHISQPVPMSLSLHDIQQAIRLDTQMQEETFNVAVQVLASYEIHRFGGTYFVGWRHFLNQDFAMFATASDDLWNPEDHLPSFKDDSLIPYDLPSCHLDQGNLRKEFLSNLLSFKKNEAILPDFVTHGLKLSKKI</sequence>
<dbReference type="EnsemblPlants" id="ONIVA02G20240.1">
    <property type="protein sequence ID" value="ONIVA02G20240.1"/>
    <property type="gene ID" value="ONIVA02G20240"/>
</dbReference>
<reference evidence="2" key="2">
    <citation type="submission" date="2018-04" db="EMBL/GenBank/DDBJ databases">
        <title>OnivRS2 (Oryza nivara Reference Sequence Version 2).</title>
        <authorList>
            <person name="Zhang J."/>
            <person name="Kudrna D."/>
            <person name="Lee S."/>
            <person name="Talag J."/>
            <person name="Rajasekar S."/>
            <person name="Welchert J."/>
            <person name="Hsing Y.-I."/>
            <person name="Wing R.A."/>
        </authorList>
    </citation>
    <scope>NUCLEOTIDE SEQUENCE [LARGE SCALE GENOMIC DNA]</scope>
    <source>
        <strain evidence="2">SL10</strain>
    </source>
</reference>
<evidence type="ECO:0008006" key="4">
    <source>
        <dbReference type="Google" id="ProtNLM"/>
    </source>
</evidence>
<accession>A0A0E0G7D6</accession>
<evidence type="ECO:0000313" key="3">
    <source>
        <dbReference type="Proteomes" id="UP000006591"/>
    </source>
</evidence>